<dbReference type="SUPFAM" id="SSF52540">
    <property type="entry name" value="P-loop containing nucleoside triphosphate hydrolases"/>
    <property type="match status" value="2"/>
</dbReference>
<dbReference type="OrthoDB" id="2423195at2759"/>
<dbReference type="PANTHER" id="PTHR22605:SF16">
    <property type="entry name" value="E3 UBIQUITIN-PROTEIN LIGASE RNF213"/>
    <property type="match status" value="1"/>
</dbReference>
<dbReference type="PROSITE" id="PS50089">
    <property type="entry name" value="ZF_RING_2"/>
    <property type="match status" value="1"/>
</dbReference>
<dbReference type="GO" id="GO:0016887">
    <property type="term" value="F:ATP hydrolysis activity"/>
    <property type="evidence" value="ECO:0007669"/>
    <property type="project" value="InterPro"/>
</dbReference>
<evidence type="ECO:0000256" key="2">
    <source>
        <dbReference type="ARBA" id="ARBA00022490"/>
    </source>
</evidence>
<organism evidence="7">
    <name type="scientific">Cyprideis torosa</name>
    <dbReference type="NCBI Taxonomy" id="163714"/>
    <lineage>
        <taxon>Eukaryota</taxon>
        <taxon>Metazoa</taxon>
        <taxon>Ecdysozoa</taxon>
        <taxon>Arthropoda</taxon>
        <taxon>Crustacea</taxon>
        <taxon>Oligostraca</taxon>
        <taxon>Ostracoda</taxon>
        <taxon>Podocopa</taxon>
        <taxon>Podocopida</taxon>
        <taxon>Cytherocopina</taxon>
        <taxon>Cytheroidea</taxon>
        <taxon>Cytherideidae</taxon>
        <taxon>Cyprideis</taxon>
    </lineage>
</organism>
<sequence>MSEDLYRGLRRQGVVFNKGFNNLSRKDKLEAICQVFGVDYCDPDNSYELTYDNVMKMLAIQMRFRSQIPVVIMGETGSGKTRLIRFMCDLQKAGNTHHENMLILKTHGGIAAEDIVKKTLTAIKQASINVKMGIKQTVLFFDEANTTNAIGTIKSVMCDYQVDGKPIPKDIGLQFVAAVNPYREHSVEMIRKLESAGLGYHINAEKTADRIGKIPLRRLVYRVKEIPASMFPLVWDFGTLDSATEAIYIAQMIAQKIEQGLIPANCENVLGRTLSASQEFMRQQKDECSFVSLRDVERTLTVLEWFCTQERVEVTEGISSKFNADPFIVGLILALGVAYFVRLDSRDPYVKSIHRVLQSLGYQLKDHRELIKMIEACQDRFINELQLNTNIAKNDALKENVWMMAICIELKIPLFLVGKPGSSKSLAKTVVTDVMQGKQSYSELFKHFKEIHMVSFQCSPLATAGGILGTFRQCQKFQQDRDLSKFTSVVVLDEVGLAEDSDKMPLKTLHPLLEDGCVNDETPEPFKKVSFVGISNWALDPAKMNRGILVSRGVPTRDDLRNTAQDICANDKSALEFMRKAIQLLTDGYSHVYDKQAREYFGLRDFYSVVKMVFGIAQRQKRNPTEDEIRFAVQRNFGGYFGNFDPAVEFLTSVGIIARRDDMKGTSKDFILDAIRNDSTESRYILLLTKNNAALRIIQEQSLLDSALTIFGSSFPHDQEYTQICLNINRIKIAMELGQTVVLCNLTNLYESLYDALNQNYVMLGGKRYIDLGLGTHRVKCRVHEKFRLVVVAEDKEVYEKFPVPLINRLEKHFLGMETMLTAEQAVIVDNLKQWVSDVCHINIKPHESRNIKQYERGDVFIGYHEDVIASMVLRLVSTGFTDAIKIGDRIRRSLLQCATPDAISRLVETRLPADQQEEVFSVYHMQQEHSCLSKFLNSLSDHDCLVQVTTSSRLLTKVGKEEIARELDLRDTQITVLSLQQFDTEEQFTKRLRSFLDENGKQGRNEKQYLFVQVEIAEVDSLNLTECARYVVQDAIKAYQRGDDHNSFVIVFILQVPRVAGGCFTGLSVHPWVSCHIDELRSCMVHFADIAQLESETVPQLFRKGLMGLERLIVECLPKAASLVSSSDPSRMQKRVDLLMDLVERRDDNFGQEFLRVLTNVVIQKTDKKQGLTDKWLVRMAINSDHLKEGNTFQRSIWLHLSDLVIPILTEVITFCDVDRGLDIVTSDSSKSPILLKTSFLDILQATYQRDVKQDNLMSIGEAFESRFPFSRFLINLIETYQNKGDGISMSKAQLSGLMDTGQYGAILRKCFQDGDVRVVREYLTDFVHVRFPGLKFDDAKELMCQQLWNLARRELSIREPQEKMPVSGAGEEEADEDMEVGVSYITPVDIQVGYSNYKPRLHLLSSLCAFLPAIPHRLMSTCATSCEVEFNADTRGFFEALNFIEPKADLLDYDQRKLFFKHVDQLCSLFHQLTAMVQHLAFLELEQIGAGLKRLNIIKLYLQYICRGEQEVQKIVCTKVKRLNLMLKNNDLKSGKEFEKLIAFLRLLNEEVAKYHFSCGQDTCILCLEEMKNPVKLPGCGHLGCEDCLVEHFKMKERGSSRICPKLDCRKEVPNKFVFKSASALDEKLTKHKEFKQNLNSFFLDLLQRYVFKPGTNIPEPEVIEKLMSFVVTKDLPRDKSQKTMTKALSPFAGDCIDSSPIIRSFILQLLLQQYGEAFANLDTYLENERKQWTSEIGKHLELCLLVSFCLEDRLFMDDSGAVVEHAEVISPTSAVKFLKDCNFVKYESLAQTLAKVAKARLALQTVAKCRLKNGEKLVQALMPETPALAEITRSVLIERPDNLRQMFAGANTGRHESILLLLYQLRTSVNYLTASNIVKPLLAIVADPASVPYLPTMPQDDTVEVRHAAQGVTAWYECANGHQYGIGDCGQPSQQAKCPTCGAAIGGINYRFASSGLSAEQVAQSAAVDQTKTGYILGQAVANERSKTERSLSGLHVALTRFVLHACMALSCVEHGTKPVAAILDPKVSSDHIPGFLLDHLMLNIEQIAAHLGRNEDDAQVLLHIVIQRMFKRIEGVPAVIGLNTKKGRQEWEGAFARHVLNPEIAGLGEAVDHLTAMVADDQATADNELFAILNEKTSQVTDVTRIVDQPCFWIPREKISLDSLPYKVGQERLKRRCPNFSRFVTNELVLSRVGQLPGILRMHTIFMRKLGNRVDSAEVSTLSIRSFVNDKGLFIDEVELRTEMRNLIDAFMATFNSLKDQLPSVGKVGEQALMQIGGKHLTEDSSAGVLFPSTHPLGQCSIALVQVLIKAHNDMLLRHVEENGLDKPSSVPPMELPLDQLVRFDKKELHLLLLVNSEYSLEVAHIGKHTQWKLNENGLESAVIERFLVGRPLIDANQVPRFHFQNDKIQTTRLSELIPQDCLLGSLRLQLDTELKKLPDVCDLLSIAETTRDFLLITGGPEGDSLFKRMKDLRLKPKVAVRALKQMKLQHLDDLIDCLQLMRSRRMVLNKQDPFNLMPEEYRVPIDDKLLSEALPQLLKSFHPDVVLAKLHGFIVHRLSASGSQTGWDPPAGVLSDYIGAQLEANDDKIAPDFARAIHKQLMIMHAVDLFVQLVTKYQQH</sequence>
<dbReference type="InterPro" id="IPR027370">
    <property type="entry name" value="Znf-RING_euk"/>
</dbReference>
<reference evidence="7" key="1">
    <citation type="submission" date="2020-11" db="EMBL/GenBank/DDBJ databases">
        <authorList>
            <person name="Tran Van P."/>
        </authorList>
    </citation>
    <scope>NUCLEOTIDE SEQUENCE</scope>
</reference>
<dbReference type="PROSITE" id="PS51981">
    <property type="entry name" value="ZF_RZ"/>
    <property type="match status" value="1"/>
</dbReference>
<dbReference type="InterPro" id="IPR025662">
    <property type="entry name" value="Sigma_54_int_dom_ATP-bd_1"/>
</dbReference>
<dbReference type="Gene3D" id="3.30.40.10">
    <property type="entry name" value="Zinc/RING finger domain, C3HC4 (zinc finger)"/>
    <property type="match status" value="1"/>
</dbReference>
<keyword evidence="4" id="KW-0863">Zinc-finger</keyword>
<comment type="subcellular location">
    <subcellularLocation>
        <location evidence="1">Cytoplasm</location>
    </subcellularLocation>
</comment>
<dbReference type="EMBL" id="OB660686">
    <property type="protein sequence ID" value="CAD7225896.1"/>
    <property type="molecule type" value="Genomic_DNA"/>
</dbReference>
<dbReference type="Pfam" id="PF13445">
    <property type="entry name" value="zf-RING_UBOX"/>
    <property type="match status" value="1"/>
</dbReference>
<evidence type="ECO:0000256" key="4">
    <source>
        <dbReference type="ARBA" id="ARBA00022771"/>
    </source>
</evidence>
<dbReference type="GO" id="GO:0004842">
    <property type="term" value="F:ubiquitin-protein transferase activity"/>
    <property type="evidence" value="ECO:0007669"/>
    <property type="project" value="InterPro"/>
</dbReference>
<evidence type="ECO:0000256" key="3">
    <source>
        <dbReference type="ARBA" id="ARBA00022723"/>
    </source>
</evidence>
<dbReference type="InterPro" id="IPR001841">
    <property type="entry name" value="Znf_RING"/>
</dbReference>
<dbReference type="FunFam" id="3.40.50.300:FF:000491">
    <property type="entry name" value="E3 ubiquitin-protein ligase RNF213"/>
    <property type="match status" value="1"/>
</dbReference>
<dbReference type="Gene3D" id="3.40.50.300">
    <property type="entry name" value="P-loop containing nucleotide triphosphate hydrolases"/>
    <property type="match status" value="2"/>
</dbReference>
<keyword evidence="3" id="KW-0479">Metal-binding</keyword>
<dbReference type="InterPro" id="IPR027417">
    <property type="entry name" value="P-loop_NTPase"/>
</dbReference>
<dbReference type="InterPro" id="IPR046439">
    <property type="entry name" value="ZF_RZ_dom"/>
</dbReference>
<dbReference type="SMART" id="SM00184">
    <property type="entry name" value="RING"/>
    <property type="match status" value="1"/>
</dbReference>
<dbReference type="SUPFAM" id="SSF57850">
    <property type="entry name" value="RING/U-box"/>
    <property type="match status" value="1"/>
</dbReference>
<dbReference type="PANTHER" id="PTHR22605">
    <property type="entry name" value="RZ-TYPE DOMAIN-CONTAINING PROTEIN"/>
    <property type="match status" value="1"/>
</dbReference>
<keyword evidence="6" id="KW-0391">Immunity</keyword>
<accession>A0A7R8ZNK5</accession>
<protein>
    <submittedName>
        <fullName evidence="7">Uncharacterized protein</fullName>
    </submittedName>
</protein>
<dbReference type="GO" id="GO:0008270">
    <property type="term" value="F:zinc ion binding"/>
    <property type="evidence" value="ECO:0007669"/>
    <property type="project" value="UniProtKB-KW"/>
</dbReference>
<dbReference type="Pfam" id="PF20173">
    <property type="entry name" value="ZnF_RZ-type"/>
    <property type="match status" value="1"/>
</dbReference>
<dbReference type="InterPro" id="IPR031248">
    <property type="entry name" value="RNF213"/>
</dbReference>
<dbReference type="GO" id="GO:0005737">
    <property type="term" value="C:cytoplasm"/>
    <property type="evidence" value="ECO:0007669"/>
    <property type="project" value="UniProtKB-SubCell"/>
</dbReference>
<dbReference type="GO" id="GO:0002376">
    <property type="term" value="P:immune system process"/>
    <property type="evidence" value="ECO:0007669"/>
    <property type="project" value="UniProtKB-KW"/>
</dbReference>
<keyword evidence="5" id="KW-0862">Zinc</keyword>
<evidence type="ECO:0000256" key="1">
    <source>
        <dbReference type="ARBA" id="ARBA00004496"/>
    </source>
</evidence>
<proteinExistence type="predicted"/>
<dbReference type="PROSITE" id="PS00675">
    <property type="entry name" value="SIGMA54_INTERACT_1"/>
    <property type="match status" value="1"/>
</dbReference>
<dbReference type="InterPro" id="IPR013083">
    <property type="entry name" value="Znf_RING/FYVE/PHD"/>
</dbReference>
<keyword evidence="2" id="KW-0963">Cytoplasm</keyword>
<evidence type="ECO:0000256" key="6">
    <source>
        <dbReference type="ARBA" id="ARBA00022859"/>
    </source>
</evidence>
<evidence type="ECO:0000313" key="7">
    <source>
        <dbReference type="EMBL" id="CAD7225896.1"/>
    </source>
</evidence>
<gene>
    <name evidence="7" type="ORF">CTOB1V02_LOCUS3825</name>
</gene>
<evidence type="ECO:0000256" key="5">
    <source>
        <dbReference type="ARBA" id="ARBA00022833"/>
    </source>
</evidence>
<name>A0A7R8ZNK5_9CRUS</name>